<accession>A0A858Q4D6</accession>
<reference evidence="4" key="1">
    <citation type="submission" date="2019-12" db="EMBL/GenBank/DDBJ databases">
        <authorList>
            <person name="Awala S.I."/>
            <person name="Rhee S.K."/>
        </authorList>
    </citation>
    <scope>NUCLEOTIDE SEQUENCE [LARGE SCALE GENOMIC DNA]</scope>
    <source>
        <strain evidence="4">IM1</strain>
    </source>
</reference>
<dbReference type="PANTHER" id="PTHR12526">
    <property type="entry name" value="GLYCOSYLTRANSFERASE"/>
    <property type="match status" value="1"/>
</dbReference>
<dbReference type="Gene3D" id="3.40.50.2000">
    <property type="entry name" value="Glycogen Phosphorylase B"/>
    <property type="match status" value="2"/>
</dbReference>
<gene>
    <name evidence="3" type="ORF">GNH96_01035</name>
</gene>
<dbReference type="PANTHER" id="PTHR12526:SF638">
    <property type="entry name" value="SPORE COAT PROTEIN SA"/>
    <property type="match status" value="1"/>
</dbReference>
<dbReference type="KEGG" id="metu:GNH96_01035"/>
<keyword evidence="4" id="KW-1185">Reference proteome</keyword>
<protein>
    <submittedName>
        <fullName evidence="3">Glycosyltransferase</fullName>
    </submittedName>
</protein>
<dbReference type="GO" id="GO:0016757">
    <property type="term" value="F:glycosyltransferase activity"/>
    <property type="evidence" value="ECO:0007669"/>
    <property type="project" value="TreeGrafter"/>
</dbReference>
<name>A0A858Q4D6_9GAMM</name>
<feature type="domain" description="Glycosyltransferase subfamily 4-like N-terminal" evidence="2">
    <location>
        <begin position="27"/>
        <end position="192"/>
    </location>
</feature>
<sequence length="403" mass="44956">MNIRLLYLTREPFPTFRVDVATLFGHYLPRFGVYSDIVAVHEGDGNECAWEAGRVFTRTARGRWGRIGARLMLALDLFRLARADYAAVQVRDRIFGALIGLCAARLRGKPFYYWMSFPFPDYWLERGSPDPSGLVGTGRCLLFRLRGRLSSWLLYRCVLPAADHIFVQSEAMRTLLESYGLPAVRMTPVPMGATIPERLEDIPPADDPRLAGRRVIVYLGALERARRSEVMIEAMAAVREEFPTALLVCVGDAEDPRERLWFDGLVSELGLQDHVLFTGWLPAEEARRYLRNAEIGLSPCARTPSLEVASPTKVIEYMAWGIPVVANDLPDQAYLIGETGGGLCVPLTPDGFAAGMLRLLRDPAAARRMGEAGRRAIPGLRSYEVIARNLAEKYRQLAGGEAR</sequence>
<dbReference type="Proteomes" id="UP000503004">
    <property type="component" value="Chromosome"/>
</dbReference>
<evidence type="ECO:0000259" key="2">
    <source>
        <dbReference type="Pfam" id="PF13579"/>
    </source>
</evidence>
<dbReference type="Pfam" id="PF00534">
    <property type="entry name" value="Glycos_transf_1"/>
    <property type="match status" value="1"/>
</dbReference>
<dbReference type="InterPro" id="IPR001296">
    <property type="entry name" value="Glyco_trans_1"/>
</dbReference>
<evidence type="ECO:0000259" key="1">
    <source>
        <dbReference type="Pfam" id="PF00534"/>
    </source>
</evidence>
<keyword evidence="3" id="KW-0808">Transferase</keyword>
<organism evidence="3 4">
    <name type="scientific">Methylococcus geothermalis</name>
    <dbReference type="NCBI Taxonomy" id="2681310"/>
    <lineage>
        <taxon>Bacteria</taxon>
        <taxon>Pseudomonadati</taxon>
        <taxon>Pseudomonadota</taxon>
        <taxon>Gammaproteobacteria</taxon>
        <taxon>Methylococcales</taxon>
        <taxon>Methylococcaceae</taxon>
        <taxon>Methylococcus</taxon>
    </lineage>
</organism>
<feature type="domain" description="Glycosyl transferase family 1" evidence="1">
    <location>
        <begin position="212"/>
        <end position="375"/>
    </location>
</feature>
<dbReference type="SUPFAM" id="SSF53756">
    <property type="entry name" value="UDP-Glycosyltransferase/glycogen phosphorylase"/>
    <property type="match status" value="1"/>
</dbReference>
<dbReference type="InterPro" id="IPR028098">
    <property type="entry name" value="Glyco_trans_4-like_N"/>
</dbReference>
<proteinExistence type="predicted"/>
<dbReference type="EMBL" id="CP046565">
    <property type="protein sequence ID" value="QJD28691.1"/>
    <property type="molecule type" value="Genomic_DNA"/>
</dbReference>
<evidence type="ECO:0000313" key="3">
    <source>
        <dbReference type="EMBL" id="QJD28691.1"/>
    </source>
</evidence>
<dbReference type="RefSeq" id="WP_169601481.1">
    <property type="nucleotide sequence ID" value="NZ_CP046565.1"/>
</dbReference>
<dbReference type="Pfam" id="PF13579">
    <property type="entry name" value="Glyco_trans_4_4"/>
    <property type="match status" value="1"/>
</dbReference>
<evidence type="ECO:0000313" key="4">
    <source>
        <dbReference type="Proteomes" id="UP000503004"/>
    </source>
</evidence>
<dbReference type="AlphaFoldDB" id="A0A858Q4D6"/>